<gene>
    <name evidence="9" type="ORF">EBO15_35315</name>
</gene>
<dbReference type="PRINTS" id="PR00359">
    <property type="entry name" value="BP450"/>
</dbReference>
<dbReference type="Proteomes" id="UP000282674">
    <property type="component" value="Unassembled WGS sequence"/>
</dbReference>
<dbReference type="Pfam" id="PF00067">
    <property type="entry name" value="p450"/>
    <property type="match status" value="2"/>
</dbReference>
<dbReference type="InterPro" id="IPR002397">
    <property type="entry name" value="Cyt_P450_B"/>
</dbReference>
<keyword evidence="6 7" id="KW-0503">Monooxygenase</keyword>
<dbReference type="CDD" id="cd11033">
    <property type="entry name" value="CYP142-like"/>
    <property type="match status" value="1"/>
</dbReference>
<comment type="similarity">
    <text evidence="1 7">Belongs to the cytochrome P450 family.</text>
</comment>
<comment type="caution">
    <text evidence="9">The sequence shown here is derived from an EMBL/GenBank/DDBJ whole genome shotgun (WGS) entry which is preliminary data.</text>
</comment>
<dbReference type="PANTHER" id="PTHR46696:SF4">
    <property type="entry name" value="BIOTIN BIOSYNTHESIS CYTOCHROME P450"/>
    <property type="match status" value="1"/>
</dbReference>
<feature type="region of interest" description="Disordered" evidence="8">
    <location>
        <begin position="1"/>
        <end position="26"/>
    </location>
</feature>
<dbReference type="InterPro" id="IPR017972">
    <property type="entry name" value="Cyt_P450_CS"/>
</dbReference>
<keyword evidence="10" id="KW-1185">Reference proteome</keyword>
<dbReference type="GO" id="GO:0036199">
    <property type="term" value="F:cholest-4-en-3-one 26-monooxygenase activity"/>
    <property type="evidence" value="ECO:0007669"/>
    <property type="project" value="TreeGrafter"/>
</dbReference>
<dbReference type="OrthoDB" id="3203662at2"/>
<dbReference type="InterPro" id="IPR001128">
    <property type="entry name" value="Cyt_P450"/>
</dbReference>
<evidence type="ECO:0000256" key="4">
    <source>
        <dbReference type="ARBA" id="ARBA00023002"/>
    </source>
</evidence>
<evidence type="ECO:0000256" key="6">
    <source>
        <dbReference type="ARBA" id="ARBA00023033"/>
    </source>
</evidence>
<dbReference type="InterPro" id="IPR036396">
    <property type="entry name" value="Cyt_P450_sf"/>
</dbReference>
<dbReference type="GO" id="GO:0020037">
    <property type="term" value="F:heme binding"/>
    <property type="evidence" value="ECO:0007669"/>
    <property type="project" value="InterPro"/>
</dbReference>
<sequence>MTSMTTGEAGRTFADPAAHADESRFNDPGSRFHAAAALLRRDDPVHWVEADGYAPFWAVTRHADVLEVERRDDVFRNAPRLVLGPAEYDAMRAGGGGNRTIAHMDAPEHRAARAIGASWFTPRAMRALETRVRDLARRHVDRMAGLGGECDLVEQVAVRFPLHVILSLLGLPESEFDRMLTLTRELFGADDAERGRGTSAERRRAVRQDLFAFFADLTRDRRERPTGDLASAIANARVNGAPLDDRETASYYVIIATAGHDTTSATIAGGVHALLRHPDQLRRLRDDPGLMPSAVEEMVRWVSPVRGFLRTAAEDTELRGRTVRAGEAVLLSYPSADRDEDVFTDPFRFDVGRAPNRHLGFGSGVHYCLGAALARLEIRAFFEELLPRLRRIDLAGEPAGVATTFVGGLKRLPVRYDLGRGR</sequence>
<dbReference type="SUPFAM" id="SSF48264">
    <property type="entry name" value="Cytochrome P450"/>
    <property type="match status" value="1"/>
</dbReference>
<evidence type="ECO:0000256" key="2">
    <source>
        <dbReference type="ARBA" id="ARBA00022617"/>
    </source>
</evidence>
<dbReference type="PANTHER" id="PTHR46696">
    <property type="entry name" value="P450, PUTATIVE (EUROFUNG)-RELATED"/>
    <property type="match status" value="1"/>
</dbReference>
<dbReference type="FunFam" id="1.10.630.10:FF:000018">
    <property type="entry name" value="Cytochrome P450 monooxygenase"/>
    <property type="match status" value="1"/>
</dbReference>
<keyword evidence="2 7" id="KW-0349">Heme</keyword>
<keyword evidence="3 7" id="KW-0479">Metal-binding</keyword>
<evidence type="ECO:0000256" key="7">
    <source>
        <dbReference type="RuleBase" id="RU000461"/>
    </source>
</evidence>
<keyword evidence="4 7" id="KW-0560">Oxidoreductase</keyword>
<evidence type="ECO:0000256" key="5">
    <source>
        <dbReference type="ARBA" id="ARBA00023004"/>
    </source>
</evidence>
<dbReference type="GO" id="GO:0006707">
    <property type="term" value="P:cholesterol catabolic process"/>
    <property type="evidence" value="ECO:0007669"/>
    <property type="project" value="TreeGrafter"/>
</dbReference>
<dbReference type="GO" id="GO:0008395">
    <property type="term" value="F:steroid hydroxylase activity"/>
    <property type="evidence" value="ECO:0007669"/>
    <property type="project" value="TreeGrafter"/>
</dbReference>
<dbReference type="PRINTS" id="PR00385">
    <property type="entry name" value="P450"/>
</dbReference>
<reference evidence="9 10" key="1">
    <citation type="submission" date="2018-10" db="EMBL/GenBank/DDBJ databases">
        <title>Isolation from soil.</title>
        <authorList>
            <person name="Hu J."/>
        </authorList>
    </citation>
    <scope>NUCLEOTIDE SEQUENCE [LARGE SCALE GENOMIC DNA]</scope>
    <source>
        <strain evidence="9 10">NEAU-Ht49</strain>
    </source>
</reference>
<accession>A0A3M2LJJ1</accession>
<dbReference type="Gene3D" id="1.10.630.10">
    <property type="entry name" value="Cytochrome P450"/>
    <property type="match status" value="1"/>
</dbReference>
<evidence type="ECO:0000256" key="3">
    <source>
        <dbReference type="ARBA" id="ARBA00022723"/>
    </source>
</evidence>
<dbReference type="PROSITE" id="PS00086">
    <property type="entry name" value="CYTOCHROME_P450"/>
    <property type="match status" value="1"/>
</dbReference>
<protein>
    <submittedName>
        <fullName evidence="9">Cytochrome P450</fullName>
    </submittedName>
</protein>
<dbReference type="GO" id="GO:0005506">
    <property type="term" value="F:iron ion binding"/>
    <property type="evidence" value="ECO:0007669"/>
    <property type="project" value="InterPro"/>
</dbReference>
<evidence type="ECO:0000256" key="8">
    <source>
        <dbReference type="SAM" id="MobiDB-lite"/>
    </source>
</evidence>
<dbReference type="EMBL" id="RFFG01000102">
    <property type="protein sequence ID" value="RMI37649.1"/>
    <property type="molecule type" value="Genomic_DNA"/>
</dbReference>
<evidence type="ECO:0000313" key="9">
    <source>
        <dbReference type="EMBL" id="RMI37649.1"/>
    </source>
</evidence>
<evidence type="ECO:0000313" key="10">
    <source>
        <dbReference type="Proteomes" id="UP000282674"/>
    </source>
</evidence>
<name>A0A3M2LJJ1_9ACTN</name>
<organism evidence="9 10">
    <name type="scientific">Actinomadura harenae</name>
    <dbReference type="NCBI Taxonomy" id="2483351"/>
    <lineage>
        <taxon>Bacteria</taxon>
        <taxon>Bacillati</taxon>
        <taxon>Actinomycetota</taxon>
        <taxon>Actinomycetes</taxon>
        <taxon>Streptosporangiales</taxon>
        <taxon>Thermomonosporaceae</taxon>
        <taxon>Actinomadura</taxon>
    </lineage>
</organism>
<proteinExistence type="inferred from homology"/>
<keyword evidence="5 7" id="KW-0408">Iron</keyword>
<evidence type="ECO:0000256" key="1">
    <source>
        <dbReference type="ARBA" id="ARBA00010617"/>
    </source>
</evidence>
<dbReference type="AlphaFoldDB" id="A0A3M2LJJ1"/>